<evidence type="ECO:0000259" key="3">
    <source>
        <dbReference type="Pfam" id="PF07331"/>
    </source>
</evidence>
<dbReference type="InterPro" id="IPR009936">
    <property type="entry name" value="DUF1468"/>
</dbReference>
<gene>
    <name evidence="4" type="ORF">AVDCRST_MAG87-3929</name>
</gene>
<evidence type="ECO:0000256" key="1">
    <source>
        <dbReference type="SAM" id="MobiDB-lite"/>
    </source>
</evidence>
<feature type="transmembrane region" description="Helical" evidence="2">
    <location>
        <begin position="71"/>
        <end position="93"/>
    </location>
</feature>
<accession>A0A6J4VUE9</accession>
<dbReference type="AlphaFoldDB" id="A0A6J4VUE9"/>
<reference evidence="4" key="1">
    <citation type="submission" date="2020-02" db="EMBL/GenBank/DDBJ databases">
        <authorList>
            <person name="Meier V. D."/>
        </authorList>
    </citation>
    <scope>NUCLEOTIDE SEQUENCE</scope>
    <source>
        <strain evidence="4">AVDCRST_MAG87</strain>
    </source>
</reference>
<evidence type="ECO:0000256" key="2">
    <source>
        <dbReference type="SAM" id="Phobius"/>
    </source>
</evidence>
<organism evidence="4">
    <name type="scientific">uncultured Thermomicrobiales bacterium</name>
    <dbReference type="NCBI Taxonomy" id="1645740"/>
    <lineage>
        <taxon>Bacteria</taxon>
        <taxon>Pseudomonadati</taxon>
        <taxon>Thermomicrobiota</taxon>
        <taxon>Thermomicrobia</taxon>
        <taxon>Thermomicrobiales</taxon>
        <taxon>environmental samples</taxon>
    </lineage>
</organism>
<name>A0A6J4VUE9_9BACT</name>
<dbReference type="Pfam" id="PF07331">
    <property type="entry name" value="TctB"/>
    <property type="match status" value="1"/>
</dbReference>
<proteinExistence type="predicted"/>
<keyword evidence="2" id="KW-0812">Transmembrane</keyword>
<evidence type="ECO:0000313" key="4">
    <source>
        <dbReference type="EMBL" id="CAA9585742.1"/>
    </source>
</evidence>
<feature type="transmembrane region" description="Helical" evidence="2">
    <location>
        <begin position="39"/>
        <end position="59"/>
    </location>
</feature>
<keyword evidence="2" id="KW-0472">Membrane</keyword>
<feature type="transmembrane region" description="Helical" evidence="2">
    <location>
        <begin position="160"/>
        <end position="178"/>
    </location>
</feature>
<feature type="compositionally biased region" description="Polar residues" evidence="1">
    <location>
        <begin position="15"/>
        <end position="28"/>
    </location>
</feature>
<keyword evidence="2" id="KW-1133">Transmembrane helix</keyword>
<dbReference type="EMBL" id="CADCWJ010000864">
    <property type="protein sequence ID" value="CAA9585742.1"/>
    <property type="molecule type" value="Genomic_DNA"/>
</dbReference>
<feature type="domain" description="DUF1468" evidence="3">
    <location>
        <begin position="43"/>
        <end position="187"/>
    </location>
</feature>
<feature type="region of interest" description="Disordered" evidence="1">
    <location>
        <begin position="1"/>
        <end position="32"/>
    </location>
</feature>
<protein>
    <recommendedName>
        <fullName evidence="3">DUF1468 domain-containing protein</fullName>
    </recommendedName>
</protein>
<feature type="transmembrane region" description="Helical" evidence="2">
    <location>
        <begin position="121"/>
        <end position="148"/>
    </location>
</feature>
<sequence length="196" mass="20665">MSDPNPGAGPGPALTSRSDGQPPLTLSGQDHEPSRWSRYAELLVALAVVILGVIILVETQDIRVTRATARVGPRVIPTIVGWGLVVIGLWYGLELLRGQNSRPAADSEDVDISLPPDWTTIAGIGAGLVAYMLLIERAGFIIASTALFTITAFSMGSRNIFRDVGLGIVIAVGAYLAFSEGLEVDLPEGILEGLFG</sequence>